<sequence length="116" mass="12998">MKLLQLQLALVLGISSTAGGAEEGGAKVRVFSFQKGVWKSLRDDVFLRYSFPPETLALRRFSLCYRIRFENFAPANVHLSYVTRNGSQDQLMIGHRDKAFFTWLPQGPLPGIPPGT</sequence>
<keyword evidence="1" id="KW-0732">Signal</keyword>
<name>A0A3R7NC07_PENVA</name>
<evidence type="ECO:0000313" key="3">
    <source>
        <dbReference type="Proteomes" id="UP000283509"/>
    </source>
</evidence>
<proteinExistence type="predicted"/>
<gene>
    <name evidence="2" type="ORF">C7M84_023736</name>
</gene>
<dbReference type="AlphaFoldDB" id="A0A3R7NC07"/>
<accession>A0A3R7NC07</accession>
<dbReference type="Proteomes" id="UP000283509">
    <property type="component" value="Unassembled WGS sequence"/>
</dbReference>
<evidence type="ECO:0000256" key="1">
    <source>
        <dbReference type="SAM" id="SignalP"/>
    </source>
</evidence>
<comment type="caution">
    <text evidence="2">The sequence shown here is derived from an EMBL/GenBank/DDBJ whole genome shotgun (WGS) entry which is preliminary data.</text>
</comment>
<organism evidence="2 3">
    <name type="scientific">Penaeus vannamei</name>
    <name type="common">Whiteleg shrimp</name>
    <name type="synonym">Litopenaeus vannamei</name>
    <dbReference type="NCBI Taxonomy" id="6689"/>
    <lineage>
        <taxon>Eukaryota</taxon>
        <taxon>Metazoa</taxon>
        <taxon>Ecdysozoa</taxon>
        <taxon>Arthropoda</taxon>
        <taxon>Crustacea</taxon>
        <taxon>Multicrustacea</taxon>
        <taxon>Malacostraca</taxon>
        <taxon>Eumalacostraca</taxon>
        <taxon>Eucarida</taxon>
        <taxon>Decapoda</taxon>
        <taxon>Dendrobranchiata</taxon>
        <taxon>Penaeoidea</taxon>
        <taxon>Penaeidae</taxon>
        <taxon>Penaeus</taxon>
    </lineage>
</organism>
<evidence type="ECO:0000313" key="2">
    <source>
        <dbReference type="EMBL" id="ROT83087.1"/>
    </source>
</evidence>
<feature type="signal peptide" evidence="1">
    <location>
        <begin position="1"/>
        <end position="20"/>
    </location>
</feature>
<protein>
    <submittedName>
        <fullName evidence="2">Uncharacterized protein</fullName>
    </submittedName>
</protein>
<dbReference type="EMBL" id="QCYY01000741">
    <property type="protein sequence ID" value="ROT83087.1"/>
    <property type="molecule type" value="Genomic_DNA"/>
</dbReference>
<reference evidence="2 3" key="2">
    <citation type="submission" date="2019-01" db="EMBL/GenBank/DDBJ databases">
        <title>The decoding of complex shrimp genome reveals the adaptation for benthos swimmer, frequently molting mechanism and breeding impact on genome.</title>
        <authorList>
            <person name="Sun Y."/>
            <person name="Gao Y."/>
            <person name="Yu Y."/>
        </authorList>
    </citation>
    <scope>NUCLEOTIDE SEQUENCE [LARGE SCALE GENOMIC DNA]</scope>
    <source>
        <tissue evidence="2">Muscle</tissue>
    </source>
</reference>
<feature type="chain" id="PRO_5018620740" evidence="1">
    <location>
        <begin position="21"/>
        <end position="116"/>
    </location>
</feature>
<keyword evidence="3" id="KW-1185">Reference proteome</keyword>
<reference evidence="2 3" key="1">
    <citation type="submission" date="2018-04" db="EMBL/GenBank/DDBJ databases">
        <authorList>
            <person name="Zhang X."/>
            <person name="Yuan J."/>
            <person name="Li F."/>
            <person name="Xiang J."/>
        </authorList>
    </citation>
    <scope>NUCLEOTIDE SEQUENCE [LARGE SCALE GENOMIC DNA]</scope>
    <source>
        <tissue evidence="2">Muscle</tissue>
    </source>
</reference>